<dbReference type="EMBL" id="JAJVDC020000050">
    <property type="protein sequence ID" value="KAL1629856.1"/>
    <property type="molecule type" value="Genomic_DNA"/>
</dbReference>
<evidence type="ECO:0000313" key="2">
    <source>
        <dbReference type="EMBL" id="KAL1629856.1"/>
    </source>
</evidence>
<evidence type="ECO:0000313" key="3">
    <source>
        <dbReference type="Proteomes" id="UP001521116"/>
    </source>
</evidence>
<reference evidence="2 3" key="1">
    <citation type="submission" date="2024-02" db="EMBL/GenBank/DDBJ databases">
        <title>De novo assembly and annotation of 12 fungi associated with fruit tree decline syndrome in Ontario, Canada.</title>
        <authorList>
            <person name="Sulman M."/>
            <person name="Ellouze W."/>
            <person name="Ilyukhin E."/>
        </authorList>
    </citation>
    <scope>NUCLEOTIDE SEQUENCE [LARGE SCALE GENOMIC DNA]</scope>
    <source>
        <strain evidence="2 3">M1-105</strain>
    </source>
</reference>
<organism evidence="2 3">
    <name type="scientific">Neofusicoccum ribis</name>
    <dbReference type="NCBI Taxonomy" id="45134"/>
    <lineage>
        <taxon>Eukaryota</taxon>
        <taxon>Fungi</taxon>
        <taxon>Dikarya</taxon>
        <taxon>Ascomycota</taxon>
        <taxon>Pezizomycotina</taxon>
        <taxon>Dothideomycetes</taxon>
        <taxon>Dothideomycetes incertae sedis</taxon>
        <taxon>Botryosphaeriales</taxon>
        <taxon>Botryosphaeriaceae</taxon>
        <taxon>Neofusicoccum</taxon>
    </lineage>
</organism>
<dbReference type="Proteomes" id="UP001521116">
    <property type="component" value="Unassembled WGS sequence"/>
</dbReference>
<comment type="caution">
    <text evidence="2">The sequence shown here is derived from an EMBL/GenBank/DDBJ whole genome shotgun (WGS) entry which is preliminary data.</text>
</comment>
<accession>A0ABR3SU99</accession>
<name>A0ABR3SU99_9PEZI</name>
<gene>
    <name evidence="2" type="ORF">SLS56_005124</name>
</gene>
<keyword evidence="1" id="KW-0812">Transmembrane</keyword>
<evidence type="ECO:0000256" key="1">
    <source>
        <dbReference type="SAM" id="Phobius"/>
    </source>
</evidence>
<keyword evidence="1" id="KW-0472">Membrane</keyword>
<feature type="transmembrane region" description="Helical" evidence="1">
    <location>
        <begin position="415"/>
        <end position="439"/>
    </location>
</feature>
<sequence length="506" mass="54468">MSDNLGLVQGIVAAVYAVALAGPVYTACALGEAAVWPILNRQAKTLKELDSFLSATRGSIASLPLAYLATRSIEACVVILCITVATITPLVGSPVVGYTYTRLNMATDFTSNYQLGAVMRNKLIQANPPARLPGAVTDALSLYTSWSSQLSRESMPAFRDFIVRRDKLDARGQMSINAVKVEKNITCTGHKVELTDNDKVSVKAVTQMGNDNTTLLRIQPALTVWVDRVNYVSETRSVSTLIFAALNGTIEGGTSSEPTDAMKKKNHTGLQAVACDVDVNLINSSFQVGGGTGQFATISHLNMIEGPTHPDSKFGPLGDVAVWLGVVPVAMGISVHGAQPMFMDKLPLPRAYAAFTAPDSYHWKLETLHNFINVSSGALATSMHYIDETQRSNESPQNATLASRRAVKRLNPSRAYYLLIPPAIILVMIAALAFWNYWLHKRENIPIMRLADVSEVIKSSQTADIMEPAADDAKAPNEPSTLKKLSIKYGVTSGGAVGFGTSVSSF</sequence>
<protein>
    <submittedName>
        <fullName evidence="2">Uncharacterized protein</fullName>
    </submittedName>
</protein>
<keyword evidence="1" id="KW-1133">Transmembrane helix</keyword>
<keyword evidence="3" id="KW-1185">Reference proteome</keyword>
<proteinExistence type="predicted"/>